<feature type="domain" description="Response regulatory" evidence="8">
    <location>
        <begin position="15"/>
        <end position="129"/>
    </location>
</feature>
<dbReference type="Pfam" id="PF02954">
    <property type="entry name" value="HTH_8"/>
    <property type="match status" value="1"/>
</dbReference>
<dbReference type="Proteomes" id="UP000295765">
    <property type="component" value="Unassembled WGS sequence"/>
</dbReference>
<evidence type="ECO:0000256" key="4">
    <source>
        <dbReference type="ARBA" id="ARBA00023125"/>
    </source>
</evidence>
<dbReference type="OrthoDB" id="9804019at2"/>
<evidence type="ECO:0000256" key="6">
    <source>
        <dbReference type="PROSITE-ProRule" id="PRU00169"/>
    </source>
</evidence>
<dbReference type="CDD" id="cd17572">
    <property type="entry name" value="REC_NtrC1-like"/>
    <property type="match status" value="1"/>
</dbReference>
<dbReference type="PROSITE" id="PS50045">
    <property type="entry name" value="SIGMA54_INTERACT_4"/>
    <property type="match status" value="1"/>
</dbReference>
<dbReference type="FunFam" id="3.40.50.300:FF:000006">
    <property type="entry name" value="DNA-binding transcriptional regulator NtrC"/>
    <property type="match status" value="1"/>
</dbReference>
<evidence type="ECO:0000256" key="5">
    <source>
        <dbReference type="ARBA" id="ARBA00023163"/>
    </source>
</evidence>
<evidence type="ECO:0000256" key="3">
    <source>
        <dbReference type="ARBA" id="ARBA00023015"/>
    </source>
</evidence>
<dbReference type="Pfam" id="PF00158">
    <property type="entry name" value="Sigma54_activat"/>
    <property type="match status" value="1"/>
</dbReference>
<dbReference type="InterPro" id="IPR001789">
    <property type="entry name" value="Sig_transdc_resp-reg_receiver"/>
</dbReference>
<dbReference type="PROSITE" id="PS50110">
    <property type="entry name" value="RESPONSE_REGULATORY"/>
    <property type="match status" value="1"/>
</dbReference>
<dbReference type="GO" id="GO:0006355">
    <property type="term" value="P:regulation of DNA-templated transcription"/>
    <property type="evidence" value="ECO:0007669"/>
    <property type="project" value="InterPro"/>
</dbReference>
<name>A0A4R2LBN6_9GAMM</name>
<dbReference type="Gene3D" id="1.10.10.60">
    <property type="entry name" value="Homeodomain-like"/>
    <property type="match status" value="1"/>
</dbReference>
<dbReference type="GO" id="GO:0005524">
    <property type="term" value="F:ATP binding"/>
    <property type="evidence" value="ECO:0007669"/>
    <property type="project" value="UniProtKB-KW"/>
</dbReference>
<evidence type="ECO:0000256" key="1">
    <source>
        <dbReference type="ARBA" id="ARBA00022741"/>
    </source>
</evidence>
<dbReference type="GO" id="GO:0043565">
    <property type="term" value="F:sequence-specific DNA binding"/>
    <property type="evidence" value="ECO:0007669"/>
    <property type="project" value="InterPro"/>
</dbReference>
<proteinExistence type="predicted"/>
<sequence length="476" mass="52301">MSANPLLPARHADARVLIIEDSPSMAELYRGYLRHERLRIQHVETGAAALQVLEAAPPHVVLLDLGLPDMNGMDILAHIVRLGLPTSVVIITANDSVAQAVAAMRAGAYDYLVKTQFDAERLRLTLRNAIERQHLNDLLDTLRDGSRERFCGFIGASLPMQAVYRIIESAAPSQATVFITGESGTGKELAADAIHRLSRRHAGPLIALNCAAIPHELMESEIFGHVKGAFTGALGERRGAAALADGGTLFLDEVCEMNPELQAKLLRFVQSGVFQPVGGSRQEKVDVRFVCATNRDPQREVESGRLREDLFYRLHVLPLHLPPLRERDTDVIAIARELLLRYAAEEGRRFRRFEREAEVLLLDYRWPGNVRELQNVVRQIVVLNDGDSVLPSMLPPALRLPRAPAGRPAAAAAASAPAAAPGPRRIRRLEDVERELIEEAIAACDGNVPRAAALLDISASTIYRKRQAWLDATAGH</sequence>
<dbReference type="SUPFAM" id="SSF46689">
    <property type="entry name" value="Homeodomain-like"/>
    <property type="match status" value="1"/>
</dbReference>
<feature type="modified residue" description="4-aspartylphosphate" evidence="6">
    <location>
        <position position="64"/>
    </location>
</feature>
<dbReference type="Gene3D" id="3.40.50.300">
    <property type="entry name" value="P-loop containing nucleotide triphosphate hydrolases"/>
    <property type="match status" value="1"/>
</dbReference>
<dbReference type="SMART" id="SM00448">
    <property type="entry name" value="REC"/>
    <property type="match status" value="1"/>
</dbReference>
<dbReference type="PANTHER" id="PTHR32071:SF117">
    <property type="entry name" value="PTS-DEPENDENT DIHYDROXYACETONE KINASE OPERON REGULATORY PROTEIN-RELATED"/>
    <property type="match status" value="1"/>
</dbReference>
<accession>A0A4R2LBN6</accession>
<keyword evidence="6" id="KW-0597">Phosphoprotein</keyword>
<keyword evidence="4 9" id="KW-0238">DNA-binding</keyword>
<comment type="caution">
    <text evidence="9">The sequence shown here is derived from an EMBL/GenBank/DDBJ whole genome shotgun (WGS) entry which is preliminary data.</text>
</comment>
<evidence type="ECO:0000313" key="10">
    <source>
        <dbReference type="Proteomes" id="UP000295765"/>
    </source>
</evidence>
<dbReference type="Pfam" id="PF25601">
    <property type="entry name" value="AAA_lid_14"/>
    <property type="match status" value="1"/>
</dbReference>
<dbReference type="InterPro" id="IPR011006">
    <property type="entry name" value="CheY-like_superfamily"/>
</dbReference>
<protein>
    <submittedName>
        <fullName evidence="9">DNA-binding NtrC family response regulator</fullName>
    </submittedName>
</protein>
<keyword evidence="3" id="KW-0805">Transcription regulation</keyword>
<dbReference type="GO" id="GO:0000160">
    <property type="term" value="P:phosphorelay signal transduction system"/>
    <property type="evidence" value="ECO:0007669"/>
    <property type="project" value="InterPro"/>
</dbReference>
<gene>
    <name evidence="9" type="ORF">EV699_101161</name>
</gene>
<dbReference type="InterPro" id="IPR025943">
    <property type="entry name" value="Sigma_54_int_dom_ATP-bd_2"/>
</dbReference>
<dbReference type="PROSITE" id="PS00688">
    <property type="entry name" value="SIGMA54_INTERACT_3"/>
    <property type="match status" value="1"/>
</dbReference>
<dbReference type="AlphaFoldDB" id="A0A4R2LBN6"/>
<dbReference type="InterPro" id="IPR002197">
    <property type="entry name" value="HTH_Fis"/>
</dbReference>
<dbReference type="PANTHER" id="PTHR32071">
    <property type="entry name" value="TRANSCRIPTIONAL REGULATORY PROTEIN"/>
    <property type="match status" value="1"/>
</dbReference>
<dbReference type="CDD" id="cd00009">
    <property type="entry name" value="AAA"/>
    <property type="match status" value="1"/>
</dbReference>
<dbReference type="Gene3D" id="1.10.8.60">
    <property type="match status" value="1"/>
</dbReference>
<dbReference type="RefSeq" id="WP_132538043.1">
    <property type="nucleotide sequence ID" value="NZ_SLWY01000001.1"/>
</dbReference>
<dbReference type="InterPro" id="IPR002078">
    <property type="entry name" value="Sigma_54_int"/>
</dbReference>
<keyword evidence="2" id="KW-0067">ATP-binding</keyword>
<dbReference type="InterPro" id="IPR003593">
    <property type="entry name" value="AAA+_ATPase"/>
</dbReference>
<keyword evidence="5" id="KW-0804">Transcription</keyword>
<dbReference type="PROSITE" id="PS00676">
    <property type="entry name" value="SIGMA54_INTERACT_2"/>
    <property type="match status" value="1"/>
</dbReference>
<dbReference type="InterPro" id="IPR025944">
    <property type="entry name" value="Sigma_54_int_dom_CS"/>
</dbReference>
<keyword evidence="1" id="KW-0547">Nucleotide-binding</keyword>
<evidence type="ECO:0000313" key="9">
    <source>
        <dbReference type="EMBL" id="TCO83777.1"/>
    </source>
</evidence>
<dbReference type="SMART" id="SM00382">
    <property type="entry name" value="AAA"/>
    <property type="match status" value="1"/>
</dbReference>
<dbReference type="Pfam" id="PF00072">
    <property type="entry name" value="Response_reg"/>
    <property type="match status" value="1"/>
</dbReference>
<dbReference type="InterPro" id="IPR009057">
    <property type="entry name" value="Homeodomain-like_sf"/>
</dbReference>
<reference evidence="9 10" key="1">
    <citation type="submission" date="2019-03" db="EMBL/GenBank/DDBJ databases">
        <title>Genomic Encyclopedia of Type Strains, Phase IV (KMG-IV): sequencing the most valuable type-strain genomes for metagenomic binning, comparative biology and taxonomic classification.</title>
        <authorList>
            <person name="Goeker M."/>
        </authorList>
    </citation>
    <scope>NUCLEOTIDE SEQUENCE [LARGE SCALE GENOMIC DNA]</scope>
    <source>
        <strain evidence="9 10">DSM 25287</strain>
    </source>
</reference>
<evidence type="ECO:0000256" key="2">
    <source>
        <dbReference type="ARBA" id="ARBA00022840"/>
    </source>
</evidence>
<keyword evidence="10" id="KW-1185">Reference proteome</keyword>
<dbReference type="InterPro" id="IPR027417">
    <property type="entry name" value="P-loop_NTPase"/>
</dbReference>
<feature type="domain" description="Sigma-54 factor interaction" evidence="7">
    <location>
        <begin position="153"/>
        <end position="382"/>
    </location>
</feature>
<dbReference type="SUPFAM" id="SSF52172">
    <property type="entry name" value="CheY-like"/>
    <property type="match status" value="1"/>
</dbReference>
<dbReference type="InterPro" id="IPR058031">
    <property type="entry name" value="AAA_lid_NorR"/>
</dbReference>
<organism evidence="9 10">
    <name type="scientific">Plasticicumulans lactativorans</name>
    <dbReference type="NCBI Taxonomy" id="1133106"/>
    <lineage>
        <taxon>Bacteria</taxon>
        <taxon>Pseudomonadati</taxon>
        <taxon>Pseudomonadota</taxon>
        <taxon>Gammaproteobacteria</taxon>
        <taxon>Candidatus Competibacteraceae</taxon>
        <taxon>Plasticicumulans</taxon>
    </lineage>
</organism>
<dbReference type="Gene3D" id="3.40.50.2300">
    <property type="match status" value="1"/>
</dbReference>
<dbReference type="EMBL" id="SLWY01000001">
    <property type="protein sequence ID" value="TCO83777.1"/>
    <property type="molecule type" value="Genomic_DNA"/>
</dbReference>
<evidence type="ECO:0000259" key="8">
    <source>
        <dbReference type="PROSITE" id="PS50110"/>
    </source>
</evidence>
<evidence type="ECO:0000259" key="7">
    <source>
        <dbReference type="PROSITE" id="PS50045"/>
    </source>
</evidence>
<dbReference type="SUPFAM" id="SSF52540">
    <property type="entry name" value="P-loop containing nucleoside triphosphate hydrolases"/>
    <property type="match status" value="1"/>
</dbReference>